<evidence type="ECO:0000313" key="3">
    <source>
        <dbReference type="Proteomes" id="UP000664835"/>
    </source>
</evidence>
<dbReference type="InterPro" id="IPR036661">
    <property type="entry name" value="Luciferase-like_sf"/>
</dbReference>
<feature type="domain" description="Luciferase-like" evidence="1">
    <location>
        <begin position="17"/>
        <end position="304"/>
    </location>
</feature>
<accession>A0ABS3Q4P6</accession>
<organism evidence="2 3">
    <name type="scientific">Thiomicrorhabdus marina</name>
    <dbReference type="NCBI Taxonomy" id="2818442"/>
    <lineage>
        <taxon>Bacteria</taxon>
        <taxon>Pseudomonadati</taxon>
        <taxon>Pseudomonadota</taxon>
        <taxon>Gammaproteobacteria</taxon>
        <taxon>Thiotrichales</taxon>
        <taxon>Piscirickettsiaceae</taxon>
        <taxon>Thiomicrorhabdus</taxon>
    </lineage>
</organism>
<dbReference type="PANTHER" id="PTHR30137:SF6">
    <property type="entry name" value="LUCIFERASE-LIKE MONOOXYGENASE"/>
    <property type="match status" value="1"/>
</dbReference>
<dbReference type="InterPro" id="IPR050766">
    <property type="entry name" value="Bact_Lucif_Oxidored"/>
</dbReference>
<dbReference type="Proteomes" id="UP000664835">
    <property type="component" value="Unassembled WGS sequence"/>
</dbReference>
<keyword evidence="3" id="KW-1185">Reference proteome</keyword>
<evidence type="ECO:0000313" key="2">
    <source>
        <dbReference type="EMBL" id="MBO1927247.1"/>
    </source>
</evidence>
<dbReference type="SUPFAM" id="SSF51679">
    <property type="entry name" value="Bacterial luciferase-like"/>
    <property type="match status" value="1"/>
</dbReference>
<dbReference type="PANTHER" id="PTHR30137">
    <property type="entry name" value="LUCIFERASE-LIKE MONOOXYGENASE"/>
    <property type="match status" value="1"/>
</dbReference>
<dbReference type="Gene3D" id="3.20.20.30">
    <property type="entry name" value="Luciferase-like domain"/>
    <property type="match status" value="1"/>
</dbReference>
<dbReference type="EMBL" id="JAGETV010000008">
    <property type="protein sequence ID" value="MBO1927247.1"/>
    <property type="molecule type" value="Genomic_DNA"/>
</dbReference>
<evidence type="ECO:0000259" key="1">
    <source>
        <dbReference type="Pfam" id="PF00296"/>
    </source>
</evidence>
<gene>
    <name evidence="2" type="ORF">J3998_06620</name>
</gene>
<dbReference type="RefSeq" id="WP_208148931.1">
    <property type="nucleotide sequence ID" value="NZ_JAGETV010000008.1"/>
</dbReference>
<reference evidence="2 3" key="1">
    <citation type="submission" date="2021-03" db="EMBL/GenBank/DDBJ databases">
        <title>Thiomicrorhabdus sp.nov.,novel sulfur-oxidizing bacteria isolated from coastal sediment.</title>
        <authorList>
            <person name="Liu X."/>
        </authorList>
    </citation>
    <scope>NUCLEOTIDE SEQUENCE [LARGE SCALE GENOMIC DNA]</scope>
    <source>
        <strain evidence="2 3">6S2-11</strain>
    </source>
</reference>
<protein>
    <submittedName>
        <fullName evidence="2">LLM class flavin-dependent oxidoreductase</fullName>
    </submittedName>
</protein>
<sequence length="344" mass="38543">MRNKPIQLGAMLHVTPELGQSPTETYQSFTDLVQDLDQLGFDHAWVTEHHFNDMSLTPAPTQIMGHLLAKTEQIQIGAAALLIGFHNPIAVAEQLAVLETLYPNRLLCGFAKGGPFESQNSAFKADKDLSRARMIEALPALLELWQEQGECSHHGEHFQWQQLNLQPNAGIVPKQLFVATGDAQTIAMAVENGLGLMAAQFWGVDKIQQQIALYKHHANHYFRETVKPRMMAARGLFIDQNSAVAKQRALEHIRMFREQKAKHWGKAPGPMAKLQPEEILNRMLYGSPDEVLDKVADLLQNGVTDLVLNPLTQNHRVRTEQLHWFYNEIWQGLSGCLPAKSAAG</sequence>
<proteinExistence type="predicted"/>
<dbReference type="Pfam" id="PF00296">
    <property type="entry name" value="Bac_luciferase"/>
    <property type="match status" value="1"/>
</dbReference>
<name>A0ABS3Q4P6_9GAMM</name>
<comment type="caution">
    <text evidence="2">The sequence shown here is derived from an EMBL/GenBank/DDBJ whole genome shotgun (WGS) entry which is preliminary data.</text>
</comment>
<dbReference type="InterPro" id="IPR011251">
    <property type="entry name" value="Luciferase-like_dom"/>
</dbReference>